<organism evidence="1">
    <name type="scientific">viral metagenome</name>
    <dbReference type="NCBI Taxonomy" id="1070528"/>
    <lineage>
        <taxon>unclassified sequences</taxon>
        <taxon>metagenomes</taxon>
        <taxon>organismal metagenomes</taxon>
    </lineage>
</organism>
<proteinExistence type="predicted"/>
<protein>
    <submittedName>
        <fullName evidence="1">Uncharacterized protein</fullName>
    </submittedName>
</protein>
<sequence length="99" mass="11298">MTKEKEIKKTDTGLNTVQKIVSPQFCPHCGGEHEPDPPDCWVNFKGKEYTPPFKCLCCGKEICMRQFAYGRCCGPCDIGMCQPRNKTYNPKYFHEKLSG</sequence>
<evidence type="ECO:0000313" key="1">
    <source>
        <dbReference type="EMBL" id="QJA48563.1"/>
    </source>
</evidence>
<accession>A0A6H1ZKW2</accession>
<dbReference type="AlphaFoldDB" id="A0A6H1ZKW2"/>
<gene>
    <name evidence="2" type="ORF">MM415B03687_0013</name>
    <name evidence="1" type="ORF">TM448A01027_0015</name>
</gene>
<evidence type="ECO:0000313" key="2">
    <source>
        <dbReference type="EMBL" id="QJA94979.1"/>
    </source>
</evidence>
<reference evidence="1" key="1">
    <citation type="submission" date="2020-03" db="EMBL/GenBank/DDBJ databases">
        <title>The deep terrestrial virosphere.</title>
        <authorList>
            <person name="Holmfeldt K."/>
            <person name="Nilsson E."/>
            <person name="Simone D."/>
            <person name="Lopez-Fernandez M."/>
            <person name="Wu X."/>
            <person name="de Brujin I."/>
            <person name="Lundin D."/>
            <person name="Andersson A."/>
            <person name="Bertilsson S."/>
            <person name="Dopson M."/>
        </authorList>
    </citation>
    <scope>NUCLEOTIDE SEQUENCE</scope>
    <source>
        <strain evidence="2">MM415B03687</strain>
        <strain evidence="1">TM448A01027</strain>
    </source>
</reference>
<dbReference type="EMBL" id="MT144090">
    <property type="protein sequence ID" value="QJA48563.1"/>
    <property type="molecule type" value="Genomic_DNA"/>
</dbReference>
<name>A0A6H1ZKW2_9ZZZZ</name>
<dbReference type="EMBL" id="MT143276">
    <property type="protein sequence ID" value="QJA94979.1"/>
    <property type="molecule type" value="Genomic_DNA"/>
</dbReference>